<dbReference type="EMBL" id="JWZX01002613">
    <property type="protein sequence ID" value="KOO28147.1"/>
    <property type="molecule type" value="Genomic_DNA"/>
</dbReference>
<feature type="compositionally biased region" description="Low complexity" evidence="1">
    <location>
        <begin position="51"/>
        <end position="62"/>
    </location>
</feature>
<dbReference type="Proteomes" id="UP000037460">
    <property type="component" value="Unassembled WGS sequence"/>
</dbReference>
<evidence type="ECO:0000256" key="1">
    <source>
        <dbReference type="SAM" id="MobiDB-lite"/>
    </source>
</evidence>
<keyword evidence="3" id="KW-1185">Reference proteome</keyword>
<comment type="caution">
    <text evidence="2">The sequence shown here is derived from an EMBL/GenBank/DDBJ whole genome shotgun (WGS) entry which is preliminary data.</text>
</comment>
<reference evidence="3" key="1">
    <citation type="journal article" date="2015" name="PLoS Genet.">
        <title>Genome Sequence and Transcriptome Analyses of Chrysochromulina tobin: Metabolic Tools for Enhanced Algal Fitness in the Prominent Order Prymnesiales (Haptophyceae).</title>
        <authorList>
            <person name="Hovde B.T."/>
            <person name="Deodato C.R."/>
            <person name="Hunsperger H.M."/>
            <person name="Ryken S.A."/>
            <person name="Yost W."/>
            <person name="Jha R.K."/>
            <person name="Patterson J."/>
            <person name="Monnat R.J. Jr."/>
            <person name="Barlow S.B."/>
            <person name="Starkenburg S.R."/>
            <person name="Cattolico R.A."/>
        </authorList>
    </citation>
    <scope>NUCLEOTIDE SEQUENCE</scope>
    <source>
        <strain evidence="3">CCMP291</strain>
    </source>
</reference>
<accession>A0A0M0JPC1</accession>
<evidence type="ECO:0000313" key="2">
    <source>
        <dbReference type="EMBL" id="KOO28147.1"/>
    </source>
</evidence>
<feature type="compositionally biased region" description="Low complexity" evidence="1">
    <location>
        <begin position="105"/>
        <end position="114"/>
    </location>
</feature>
<feature type="region of interest" description="Disordered" evidence="1">
    <location>
        <begin position="28"/>
        <end position="189"/>
    </location>
</feature>
<proteinExistence type="predicted"/>
<protein>
    <submittedName>
        <fullName evidence="2">Uncharacterized protein</fullName>
    </submittedName>
</protein>
<organism evidence="2 3">
    <name type="scientific">Chrysochromulina tobinii</name>
    <dbReference type="NCBI Taxonomy" id="1460289"/>
    <lineage>
        <taxon>Eukaryota</taxon>
        <taxon>Haptista</taxon>
        <taxon>Haptophyta</taxon>
        <taxon>Prymnesiophyceae</taxon>
        <taxon>Prymnesiales</taxon>
        <taxon>Chrysochromulinaceae</taxon>
        <taxon>Chrysochromulina</taxon>
    </lineage>
</organism>
<name>A0A0M0JPC1_9EUKA</name>
<gene>
    <name evidence="2" type="ORF">Ctob_009738</name>
</gene>
<evidence type="ECO:0000313" key="3">
    <source>
        <dbReference type="Proteomes" id="UP000037460"/>
    </source>
</evidence>
<feature type="compositionally biased region" description="Basic and acidic residues" evidence="1">
    <location>
        <begin position="78"/>
        <end position="102"/>
    </location>
</feature>
<sequence>MTGAIFRPPPLKMPSTVEDGVEWLHAGALAPRTTKGEKRRGLAAALGKGMSPSKSPSKSPVKWAGSMSPMVWHNAGESSRESSRKSDRKSDRNRTAATRRQEAIAAPTTTPYTTDRSGASSAKTPCPPNDSLFSARRSEAAASDGFDSGRRILGVKTPAPKKADKQPSSFHSKAPGSAAGPTAPFTPLPAPPPGEVAILSWIRIAGLENVPGLPDALFETVEDLNQLRSLTDKQILTIVGGIVPKLRVMAVRKVLAAVQTLRDEASAFKSHGRSECALSERCARDGAESPRPAAPLMRG</sequence>
<dbReference type="AlphaFoldDB" id="A0A0M0JPC1"/>